<dbReference type="GO" id="GO:0005737">
    <property type="term" value="C:cytoplasm"/>
    <property type="evidence" value="ECO:0007669"/>
    <property type="project" value="TreeGrafter"/>
</dbReference>
<dbReference type="NCBIfam" id="TIGR00553">
    <property type="entry name" value="pabB"/>
    <property type="match status" value="1"/>
</dbReference>
<dbReference type="InterPro" id="IPR005801">
    <property type="entry name" value="ADC_synthase"/>
</dbReference>
<keyword evidence="6" id="KW-1185">Reference proteome</keyword>
<dbReference type="InterPro" id="IPR015890">
    <property type="entry name" value="Chorismate_C"/>
</dbReference>
<dbReference type="PANTHER" id="PTHR11236:SF18">
    <property type="entry name" value="AMINODEOXYCHORISMATE SYNTHASE"/>
    <property type="match status" value="1"/>
</dbReference>
<dbReference type="AlphaFoldDB" id="A0AA45WS07"/>
<protein>
    <recommendedName>
        <fullName evidence="1">aminodeoxychorismate synthase</fullName>
        <ecNumber evidence="1">2.6.1.85</ecNumber>
    </recommendedName>
</protein>
<dbReference type="Gene3D" id="3.60.120.10">
    <property type="entry name" value="Anthranilate synthase"/>
    <property type="match status" value="1"/>
</dbReference>
<dbReference type="InterPro" id="IPR019999">
    <property type="entry name" value="Anth_synth_I-like"/>
</dbReference>
<dbReference type="EC" id="2.6.1.85" evidence="1"/>
<dbReference type="InterPro" id="IPR005802">
    <property type="entry name" value="ADC_synth_comp_1"/>
</dbReference>
<keyword evidence="2" id="KW-0808">Transferase</keyword>
<dbReference type="EMBL" id="FXTU01000011">
    <property type="protein sequence ID" value="SMP34439.1"/>
    <property type="molecule type" value="Genomic_DNA"/>
</dbReference>
<dbReference type="GO" id="GO:0046820">
    <property type="term" value="F:4-amino-4-deoxychorismate synthase activity"/>
    <property type="evidence" value="ECO:0007669"/>
    <property type="project" value="UniProtKB-EC"/>
</dbReference>
<evidence type="ECO:0000256" key="2">
    <source>
        <dbReference type="ARBA" id="ARBA00022679"/>
    </source>
</evidence>
<dbReference type="PANTHER" id="PTHR11236">
    <property type="entry name" value="AMINOBENZOATE/ANTHRANILATE SYNTHASE"/>
    <property type="match status" value="1"/>
</dbReference>
<dbReference type="GO" id="GO:0000162">
    <property type="term" value="P:L-tryptophan biosynthetic process"/>
    <property type="evidence" value="ECO:0007669"/>
    <property type="project" value="TreeGrafter"/>
</dbReference>
<dbReference type="InterPro" id="IPR006805">
    <property type="entry name" value="Anth_synth_I_N"/>
</dbReference>
<dbReference type="SUPFAM" id="SSF56322">
    <property type="entry name" value="ADC synthase"/>
    <property type="match status" value="1"/>
</dbReference>
<dbReference type="GO" id="GO:0009396">
    <property type="term" value="P:folic acid-containing compound biosynthetic process"/>
    <property type="evidence" value="ECO:0007669"/>
    <property type="project" value="InterPro"/>
</dbReference>
<name>A0AA45WS07_9BACL</name>
<organism evidence="5 6">
    <name type="scientific">Laceyella tengchongensis</name>
    <dbReference type="NCBI Taxonomy" id="574699"/>
    <lineage>
        <taxon>Bacteria</taxon>
        <taxon>Bacillati</taxon>
        <taxon>Bacillota</taxon>
        <taxon>Bacilli</taxon>
        <taxon>Bacillales</taxon>
        <taxon>Thermoactinomycetaceae</taxon>
        <taxon>Laceyella</taxon>
    </lineage>
</organism>
<gene>
    <name evidence="5" type="ORF">SAMN06265361_11134</name>
</gene>
<comment type="caution">
    <text evidence="5">The sequence shown here is derived from an EMBL/GenBank/DDBJ whole genome shotgun (WGS) entry which is preliminary data.</text>
</comment>
<feature type="domain" description="Anthranilate synthase component I N-terminal" evidence="4">
    <location>
        <begin position="14"/>
        <end position="149"/>
    </location>
</feature>
<evidence type="ECO:0000313" key="6">
    <source>
        <dbReference type="Proteomes" id="UP001157946"/>
    </source>
</evidence>
<evidence type="ECO:0000313" key="5">
    <source>
        <dbReference type="EMBL" id="SMP34439.1"/>
    </source>
</evidence>
<dbReference type="PRINTS" id="PR00095">
    <property type="entry name" value="ANTSNTHASEI"/>
</dbReference>
<evidence type="ECO:0000259" key="3">
    <source>
        <dbReference type="Pfam" id="PF00425"/>
    </source>
</evidence>
<dbReference type="Pfam" id="PF04715">
    <property type="entry name" value="Anth_synt_I_N"/>
    <property type="match status" value="1"/>
</dbReference>
<dbReference type="Pfam" id="PF00425">
    <property type="entry name" value="Chorismate_bind"/>
    <property type="match status" value="1"/>
</dbReference>
<feature type="domain" description="Chorismate-utilising enzyme C-terminal" evidence="3">
    <location>
        <begin position="206"/>
        <end position="458"/>
    </location>
</feature>
<reference evidence="5" key="1">
    <citation type="submission" date="2017-05" db="EMBL/GenBank/DDBJ databases">
        <authorList>
            <person name="Varghese N."/>
            <person name="Submissions S."/>
        </authorList>
    </citation>
    <scope>NUCLEOTIDE SEQUENCE</scope>
    <source>
        <strain evidence="5">DSM 45262</strain>
    </source>
</reference>
<evidence type="ECO:0000256" key="1">
    <source>
        <dbReference type="ARBA" id="ARBA00013139"/>
    </source>
</evidence>
<sequence length="480" mass="54224">MNWLMEEIPFPIDLEQVFTKMYRDEPYAFWLDSSRLVDGLSRYSMMGGRPRQILSTVDGQTEWRHAEGEEQFSEESPFATLRRVLENQSALKMDCPFPFVGGWVGYVGYECNRYVERVPVHQYDPTQAPEMFWMFVDQVLIYDHLEKKAVVSHLYEGDPAAAKRRVMAWVAKLREIMQEPFHPLTVPETANGGQMGAFRSAVTPVAYRERIRKIKEYIGRGEIYQACYTYQWETDLSGDPYHLYTFLRRVNPAPFSAYLRLGEWAVVSSSPERFLRMDERRVVESRPIKGTRPRAGNIEEDQKLVRDLATHPKDRAENVMIVDLVRNDLGRVCETGSVCVPKLLQVESYATVHQLVSTVEGILPAGRSPVDVIEAAFPGGSMTGAPKIRAMEILFELETGARGIYSGGLGYLDVRGTFDLSMVIRTIVCHQGKAYFHVGGGIVADSDPDSEYQETLDKAFALKKALSLANAAAPVATHPS</sequence>
<dbReference type="GO" id="GO:0008153">
    <property type="term" value="P:4-aminobenzoate biosynthetic process"/>
    <property type="evidence" value="ECO:0007669"/>
    <property type="project" value="TreeGrafter"/>
</dbReference>
<accession>A0AA45WS07</accession>
<evidence type="ECO:0000259" key="4">
    <source>
        <dbReference type="Pfam" id="PF04715"/>
    </source>
</evidence>
<dbReference type="RefSeq" id="WP_284724646.1">
    <property type="nucleotide sequence ID" value="NZ_FXTU01000011.1"/>
</dbReference>
<dbReference type="Proteomes" id="UP001157946">
    <property type="component" value="Unassembled WGS sequence"/>
</dbReference>
<proteinExistence type="predicted"/>